<name>A0A1B1YDB0_THEST</name>
<dbReference type="AlphaFoldDB" id="A0A1B1YDB0"/>
<protein>
    <recommendedName>
        <fullName evidence="4">Scaffolding protein</fullName>
    </recommendedName>
</protein>
<feature type="region of interest" description="Disordered" evidence="1">
    <location>
        <begin position="95"/>
        <end position="117"/>
    </location>
</feature>
<evidence type="ECO:0000313" key="3">
    <source>
        <dbReference type="Proteomes" id="UP000092971"/>
    </source>
</evidence>
<feature type="compositionally biased region" description="Basic and acidic residues" evidence="1">
    <location>
        <begin position="95"/>
        <end position="109"/>
    </location>
</feature>
<accession>A0A1B1YDB0</accession>
<evidence type="ECO:0008006" key="4">
    <source>
        <dbReference type="Google" id="ProtNLM"/>
    </source>
</evidence>
<gene>
    <name evidence="2" type="ORF">CSTERTH_06680</name>
</gene>
<reference evidence="2 3" key="1">
    <citation type="submission" date="2016-02" db="EMBL/GenBank/DDBJ databases">
        <title>Comparison of Clostridium stercorarium subspecies using comparative genomics and transcriptomics.</title>
        <authorList>
            <person name="Schellenberg J."/>
            <person name="Thallinger G."/>
            <person name="Levin D.B."/>
            <person name="Zhang X."/>
            <person name="Alvare G."/>
            <person name="Fristensky B."/>
            <person name="Sparling R."/>
        </authorList>
    </citation>
    <scope>NUCLEOTIDE SEQUENCE [LARGE SCALE GENOMIC DNA]</scope>
    <source>
        <strain evidence="2 3">DSM 2910</strain>
    </source>
</reference>
<proteinExistence type="predicted"/>
<evidence type="ECO:0000313" key="2">
    <source>
        <dbReference type="EMBL" id="ANW98737.1"/>
    </source>
</evidence>
<evidence type="ECO:0000256" key="1">
    <source>
        <dbReference type="SAM" id="MobiDB-lite"/>
    </source>
</evidence>
<sequence length="135" mass="15578">MIELTKESYSKEEVQEMLAQYQTKIQELEKSVADVETLKQQYAELQKDNLTTQIKLEATKAGLDPEEVYDLIESDDIKKAQAKINKLVELRKKQDIENSYKPSDHKPDDSYSNFEKSGNVEGMLKSKISRLFGKE</sequence>
<dbReference type="OrthoDB" id="2862045at2"/>
<organism evidence="2 3">
    <name type="scientific">Thermoclostridium stercorarium subsp. thermolacticum DSM 2910</name>
    <dbReference type="NCBI Taxonomy" id="1121336"/>
    <lineage>
        <taxon>Bacteria</taxon>
        <taxon>Bacillati</taxon>
        <taxon>Bacillota</taxon>
        <taxon>Clostridia</taxon>
        <taxon>Eubacteriales</taxon>
        <taxon>Oscillospiraceae</taxon>
        <taxon>Thermoclostridium</taxon>
    </lineage>
</organism>
<dbReference type="EMBL" id="CP014672">
    <property type="protein sequence ID" value="ANW98737.1"/>
    <property type="molecule type" value="Genomic_DNA"/>
</dbReference>
<dbReference type="Proteomes" id="UP000092971">
    <property type="component" value="Chromosome"/>
</dbReference>
<dbReference type="RefSeq" id="WP_065821333.1">
    <property type="nucleotide sequence ID" value="NZ_CP014672.1"/>
</dbReference>